<evidence type="ECO:0000313" key="2">
    <source>
        <dbReference type="Proteomes" id="UP000003843"/>
    </source>
</evidence>
<evidence type="ECO:0000313" key="1">
    <source>
        <dbReference type="EMBL" id="EEZ74375.1"/>
    </source>
</evidence>
<organism evidence="1 2">
    <name type="scientific">Neisseria lactamica ATCC 23970</name>
    <dbReference type="NCBI Taxonomy" id="546265"/>
    <lineage>
        <taxon>Bacteria</taxon>
        <taxon>Pseudomonadati</taxon>
        <taxon>Pseudomonadota</taxon>
        <taxon>Betaproteobacteria</taxon>
        <taxon>Neisseriales</taxon>
        <taxon>Neisseriaceae</taxon>
        <taxon>Neisseria</taxon>
    </lineage>
</organism>
<name>D0WDG6_NEILA</name>
<proteinExistence type="predicted"/>
<dbReference type="EMBL" id="ACEQ02000054">
    <property type="protein sequence ID" value="EEZ74375.1"/>
    <property type="molecule type" value="Genomic_DNA"/>
</dbReference>
<accession>D0WDG6</accession>
<reference evidence="1 2" key="1">
    <citation type="submission" date="2009-10" db="EMBL/GenBank/DDBJ databases">
        <authorList>
            <person name="Weinstock G."/>
            <person name="Sodergren E."/>
            <person name="Clifton S."/>
            <person name="Fulton L."/>
            <person name="Fulton B."/>
            <person name="Courtney L."/>
            <person name="Fronick C."/>
            <person name="Harrison M."/>
            <person name="Strong C."/>
            <person name="Farmer C."/>
            <person name="Delahaunty K."/>
            <person name="Markovic C."/>
            <person name="Hall O."/>
            <person name="Minx P."/>
            <person name="Tomlinson C."/>
            <person name="Mitreva M."/>
            <person name="Nelson J."/>
            <person name="Hou S."/>
            <person name="Wollam A."/>
            <person name="Pepin K.H."/>
            <person name="Johnson M."/>
            <person name="Bhonagiri V."/>
            <person name="Nash W.E."/>
            <person name="Warren W."/>
            <person name="Chinwalla A."/>
            <person name="Mardis E.R."/>
            <person name="Wilson R.K."/>
        </authorList>
    </citation>
    <scope>NUCLEOTIDE SEQUENCE [LARGE SCALE GENOMIC DNA]</scope>
    <source>
        <strain evidence="1 2">ATCC 23970</strain>
    </source>
</reference>
<dbReference type="Proteomes" id="UP000003843">
    <property type="component" value="Unassembled WGS sequence"/>
</dbReference>
<dbReference type="AlphaFoldDB" id="D0WDG6"/>
<gene>
    <name evidence="1" type="ORF">NEILACOT_05601</name>
</gene>
<protein>
    <submittedName>
        <fullName evidence="1">Uncharacterized protein</fullName>
    </submittedName>
</protein>
<sequence>MSSKISKKRRFSGKMCRKFDFAHKMPRVKSVYSNLLVFRAKMPSEKGLKCV</sequence>
<comment type="caution">
    <text evidence="1">The sequence shown here is derived from an EMBL/GenBank/DDBJ whole genome shotgun (WGS) entry which is preliminary data.</text>
</comment>